<feature type="region of interest" description="Disordered" evidence="9">
    <location>
        <begin position="673"/>
        <end position="696"/>
    </location>
</feature>
<dbReference type="GO" id="GO:0016787">
    <property type="term" value="F:hydrolase activity"/>
    <property type="evidence" value="ECO:0007669"/>
    <property type="project" value="UniProtKB-KW"/>
</dbReference>
<dbReference type="PROSITE" id="PS00039">
    <property type="entry name" value="DEAD_ATP_HELICASE"/>
    <property type="match status" value="1"/>
</dbReference>
<proteinExistence type="inferred from homology"/>
<evidence type="ECO:0000256" key="4">
    <source>
        <dbReference type="ARBA" id="ARBA00022741"/>
    </source>
</evidence>
<feature type="domain" description="Helicase C-terminal" evidence="11">
    <location>
        <begin position="260"/>
        <end position="409"/>
    </location>
</feature>
<keyword evidence="6 8" id="KW-0347">Helicase</keyword>
<keyword evidence="4 8" id="KW-0547">Nucleotide-binding</keyword>
<dbReference type="AGR" id="Xenbase:XB-GENE-6486111"/>
<evidence type="ECO:0000259" key="11">
    <source>
        <dbReference type="PROSITE" id="PS51194"/>
    </source>
</evidence>
<dbReference type="InterPro" id="IPR011545">
    <property type="entry name" value="DEAD/DEAH_box_helicase_dom"/>
</dbReference>
<dbReference type="STRING" id="8355.A0A1L8HF67"/>
<evidence type="ECO:0000256" key="9">
    <source>
        <dbReference type="SAM" id="MobiDB-lite"/>
    </source>
</evidence>
<dbReference type="PANTHER" id="PTHR47958">
    <property type="entry name" value="ATP-DEPENDENT RNA HELICASE DBP3"/>
    <property type="match status" value="1"/>
</dbReference>
<feature type="compositionally biased region" description="Basic and acidic residues" evidence="9">
    <location>
        <begin position="468"/>
        <end position="477"/>
    </location>
</feature>
<dbReference type="Gene3D" id="3.40.50.300">
    <property type="entry name" value="P-loop containing nucleotide triphosphate hydrolases"/>
    <property type="match status" value="2"/>
</dbReference>
<keyword evidence="13" id="KW-1185">Reference proteome</keyword>
<dbReference type="GeneID" id="108708179"/>
<dbReference type="SUPFAM" id="SSF52540">
    <property type="entry name" value="P-loop containing nucleoside triphosphate hydrolases"/>
    <property type="match status" value="1"/>
</dbReference>
<dbReference type="InterPro" id="IPR000629">
    <property type="entry name" value="RNA-helicase_DEAD-box_CS"/>
</dbReference>
<feature type="region of interest" description="Disordered" evidence="9">
    <location>
        <begin position="561"/>
        <end position="636"/>
    </location>
</feature>
<feature type="compositionally biased region" description="Basic and acidic residues" evidence="9">
    <location>
        <begin position="563"/>
        <end position="581"/>
    </location>
</feature>
<keyword evidence="3" id="KW-0963">Cytoplasm</keyword>
<dbReference type="Proteomes" id="UP000186698">
    <property type="component" value="Chromosome 2L"/>
</dbReference>
<organism evidence="13 14">
    <name type="scientific">Xenopus laevis</name>
    <name type="common">African clawed frog</name>
    <dbReference type="NCBI Taxonomy" id="8355"/>
    <lineage>
        <taxon>Eukaryota</taxon>
        <taxon>Metazoa</taxon>
        <taxon>Chordata</taxon>
        <taxon>Craniata</taxon>
        <taxon>Vertebrata</taxon>
        <taxon>Euteleostomi</taxon>
        <taxon>Amphibia</taxon>
        <taxon>Batrachia</taxon>
        <taxon>Anura</taxon>
        <taxon>Pipoidea</taxon>
        <taxon>Pipidae</taxon>
        <taxon>Xenopodinae</taxon>
        <taxon>Xenopus</taxon>
        <taxon>Xenopus</taxon>
    </lineage>
</organism>
<accession>A0A1L8HF67</accession>
<feature type="domain" description="DEAD-box RNA helicase Q" evidence="12">
    <location>
        <begin position="23"/>
        <end position="51"/>
    </location>
</feature>
<evidence type="ECO:0000256" key="3">
    <source>
        <dbReference type="ARBA" id="ARBA00022490"/>
    </source>
</evidence>
<dbReference type="Pfam" id="PF00271">
    <property type="entry name" value="Helicase_C"/>
    <property type="match status" value="1"/>
</dbReference>
<protein>
    <recommendedName>
        <fullName evidence="2">RNA helicase</fullName>
        <ecNumber evidence="2">3.6.4.13</ecNumber>
    </recommendedName>
</protein>
<dbReference type="GO" id="GO:0003729">
    <property type="term" value="F:mRNA binding"/>
    <property type="evidence" value="ECO:0000318"/>
    <property type="project" value="GO_Central"/>
</dbReference>
<sequence length="775" mass="86604">MAAHTLGSRMRTEDVSLGTGENTDFKSLLLSRPVLDGLEAAGFSKPSPIQSKAIPLGRCGLDLIVQAKSGTGKTCVFSTVALDSLILENTSAQVLVLAPTREIAVQIHSVILSIGCRMEGLECHVFIGGTPLPQDKLRLKKCHIAVGSPGRIKQLIDIAYLNTSSIRLFILDEADKLLEEGSFQEQINWIYSSLPANKQMLAVSATYPESLAKALTKYMREPTFVRLNVTDPSLLGLKQFYKVVNSHPLPHKVFEEKVQHLRELFNRISFNQALVFSNLHSRAQHLADILTAKGFPAVCISGSMNQNQRLDAVAKLKQFHCRVLISTDLTSRGIDAERVNLVINLDVPEDWETYMHRIGRAGRFGTHGLSITFCCRGEEENKMMGIAMKCSLKLLPLPDPIPDGLMEEACNWDIEVTTVKTMPSSFSSDNQGDCKMEVLSSKLVPETSQNKKATKTQSKTKKTSMKLNPEKEGKKGETTVNCDGILKPPKDAGKPKMPVGNIEINSENLAELQNSLPKIPSLASFKRSVACTSSFAELVEDYEQFIKEGLEKHVEIVHVYSGPDDKNEKKLEKPEQERTDDGGTSEAMSISEKCDFTESSASESGRSASCSSSGSEESNEESDIPNPKSAIEHPNSYPEVLRERTIESTVCELNTDNISDSLKEGNTMQAHRYKGEMSSVSNTKSRRRSKYTTHMSRRELCSERPDDLYQLEYRNPGRFPYGSMSYADYWRSYYQAWQTYHSAVSNSYYRNLYKRSSWMSAYHMQSVYLHEMLKP</sequence>
<dbReference type="CDD" id="cd18787">
    <property type="entry name" value="SF2_C_DEAD"/>
    <property type="match status" value="1"/>
</dbReference>
<dbReference type="KEGG" id="xla:108708179"/>
<evidence type="ECO:0000259" key="12">
    <source>
        <dbReference type="PROSITE" id="PS51195"/>
    </source>
</evidence>
<dbReference type="CTD" id="108708179"/>
<reference evidence="14" key="1">
    <citation type="submission" date="2025-08" db="UniProtKB">
        <authorList>
            <consortium name="RefSeq"/>
        </authorList>
    </citation>
    <scope>IDENTIFICATION</scope>
    <source>
        <strain evidence="14">J_2021</strain>
        <tissue evidence="14">Erythrocytes</tissue>
    </source>
</reference>
<evidence type="ECO:0000313" key="13">
    <source>
        <dbReference type="Proteomes" id="UP000186698"/>
    </source>
</evidence>
<dbReference type="Bgee" id="108708179">
    <property type="expression patterns" value="Expressed in neurula embryo and 19 other cell types or tissues"/>
</dbReference>
<dbReference type="PROSITE" id="PS51194">
    <property type="entry name" value="HELICASE_CTER"/>
    <property type="match status" value="1"/>
</dbReference>
<dbReference type="InterPro" id="IPR014001">
    <property type="entry name" value="Helicase_ATP-bd"/>
</dbReference>
<evidence type="ECO:0000256" key="2">
    <source>
        <dbReference type="ARBA" id="ARBA00012552"/>
    </source>
</evidence>
<dbReference type="OMA" id="FQTQKAH"/>
<comment type="similarity">
    <text evidence="8">Belongs to the DEAD box helicase family.</text>
</comment>
<dbReference type="SMART" id="SM00487">
    <property type="entry name" value="DEXDc"/>
    <property type="match status" value="1"/>
</dbReference>
<feature type="domain" description="Helicase ATP-binding" evidence="10">
    <location>
        <begin position="54"/>
        <end position="225"/>
    </location>
</feature>
<evidence type="ECO:0000256" key="8">
    <source>
        <dbReference type="RuleBase" id="RU000492"/>
    </source>
</evidence>
<dbReference type="OrthoDB" id="434041at2759"/>
<evidence type="ECO:0000313" key="15">
    <source>
        <dbReference type="Xenbase" id="XB-GENE-6486111"/>
    </source>
</evidence>
<evidence type="ECO:0000313" key="14">
    <source>
        <dbReference type="RefSeq" id="XP_018102099.1"/>
    </source>
</evidence>
<comment type="subcellular location">
    <subcellularLocation>
        <location evidence="1">Cytoplasm</location>
    </subcellularLocation>
</comment>
<dbReference type="InterPro" id="IPR014014">
    <property type="entry name" value="RNA_helicase_DEAD_Q_motif"/>
</dbReference>
<keyword evidence="7 8" id="KW-0067">ATP-binding</keyword>
<keyword evidence="5 8" id="KW-0378">Hydrolase</keyword>
<dbReference type="SMART" id="SM00490">
    <property type="entry name" value="HELICc"/>
    <property type="match status" value="1"/>
</dbReference>
<evidence type="ECO:0000256" key="5">
    <source>
        <dbReference type="ARBA" id="ARBA00022801"/>
    </source>
</evidence>
<dbReference type="PROSITE" id="PS51195">
    <property type="entry name" value="Q_MOTIF"/>
    <property type="match status" value="1"/>
</dbReference>
<dbReference type="RefSeq" id="XP_018102099.1">
    <property type="nucleotide sequence ID" value="XM_018246610.2"/>
</dbReference>
<dbReference type="GO" id="GO:0005524">
    <property type="term" value="F:ATP binding"/>
    <property type="evidence" value="ECO:0007669"/>
    <property type="project" value="UniProtKB-KW"/>
</dbReference>
<feature type="compositionally biased region" description="Basic residues" evidence="9">
    <location>
        <begin position="452"/>
        <end position="464"/>
    </location>
</feature>
<dbReference type="InterPro" id="IPR027417">
    <property type="entry name" value="P-loop_NTPase"/>
</dbReference>
<dbReference type="PaxDb" id="8355-A0A1L8HF67"/>
<dbReference type="PROSITE" id="PS51192">
    <property type="entry name" value="HELICASE_ATP_BIND_1"/>
    <property type="match status" value="1"/>
</dbReference>
<dbReference type="Pfam" id="PF00270">
    <property type="entry name" value="DEAD"/>
    <property type="match status" value="1"/>
</dbReference>
<gene>
    <name evidence="14 15" type="primary">ddx20.L</name>
</gene>
<dbReference type="GO" id="GO:0005634">
    <property type="term" value="C:nucleus"/>
    <property type="evidence" value="ECO:0007669"/>
    <property type="project" value="UniProtKB-SubCell"/>
</dbReference>
<dbReference type="GO" id="GO:0003724">
    <property type="term" value="F:RNA helicase activity"/>
    <property type="evidence" value="ECO:0000318"/>
    <property type="project" value="GO_Central"/>
</dbReference>
<dbReference type="EC" id="3.6.4.13" evidence="2"/>
<evidence type="ECO:0000256" key="7">
    <source>
        <dbReference type="ARBA" id="ARBA00022840"/>
    </source>
</evidence>
<dbReference type="CDD" id="cd17943">
    <property type="entry name" value="DEADc_DDX20"/>
    <property type="match status" value="1"/>
</dbReference>
<feature type="compositionally biased region" description="Low complexity" evidence="9">
    <location>
        <begin position="598"/>
        <end position="616"/>
    </location>
</feature>
<dbReference type="FunFam" id="3.40.50.300:FF:000992">
    <property type="entry name" value="probable ATP-dependent RNA helicase DDX20"/>
    <property type="match status" value="1"/>
</dbReference>
<dbReference type="Xenbase" id="XB-GENE-6486111">
    <property type="gene designation" value="ddx20.L"/>
</dbReference>
<dbReference type="GO" id="GO:0032797">
    <property type="term" value="C:SMN complex"/>
    <property type="evidence" value="ECO:0000318"/>
    <property type="project" value="GO_Central"/>
</dbReference>
<evidence type="ECO:0000256" key="1">
    <source>
        <dbReference type="ARBA" id="ARBA00004496"/>
    </source>
</evidence>
<evidence type="ECO:0000256" key="6">
    <source>
        <dbReference type="ARBA" id="ARBA00022806"/>
    </source>
</evidence>
<dbReference type="AlphaFoldDB" id="A0A1L8HF67"/>
<name>A0A1L8HF67_XENLA</name>
<feature type="region of interest" description="Disordered" evidence="9">
    <location>
        <begin position="445"/>
        <end position="499"/>
    </location>
</feature>
<dbReference type="InterPro" id="IPR001650">
    <property type="entry name" value="Helicase_C-like"/>
</dbReference>
<evidence type="ECO:0000259" key="10">
    <source>
        <dbReference type="PROSITE" id="PS51192"/>
    </source>
</evidence>
<dbReference type="GO" id="GO:0000387">
    <property type="term" value="P:spliceosomal snRNP assembly"/>
    <property type="evidence" value="ECO:0000318"/>
    <property type="project" value="GO_Central"/>
</dbReference>